<dbReference type="Proteomes" id="UP001604277">
    <property type="component" value="Unassembled WGS sequence"/>
</dbReference>
<evidence type="ECO:0000256" key="1">
    <source>
        <dbReference type="ARBA" id="ARBA00007381"/>
    </source>
</evidence>
<dbReference type="EMBL" id="JBFOLJ010000003">
    <property type="protein sequence ID" value="KAL2549218.1"/>
    <property type="molecule type" value="Genomic_DNA"/>
</dbReference>
<dbReference type="Pfam" id="PF00012">
    <property type="entry name" value="HSP70"/>
    <property type="match status" value="1"/>
</dbReference>
<dbReference type="InterPro" id="IPR036915">
    <property type="entry name" value="Cyclin-like_sf"/>
</dbReference>
<protein>
    <submittedName>
        <fullName evidence="4">Cyclin-D3-3-like</fullName>
    </submittedName>
</protein>
<keyword evidence="5" id="KW-1185">Reference proteome</keyword>
<organism evidence="4 5">
    <name type="scientific">Forsythia ovata</name>
    <dbReference type="NCBI Taxonomy" id="205694"/>
    <lineage>
        <taxon>Eukaryota</taxon>
        <taxon>Viridiplantae</taxon>
        <taxon>Streptophyta</taxon>
        <taxon>Embryophyta</taxon>
        <taxon>Tracheophyta</taxon>
        <taxon>Spermatophyta</taxon>
        <taxon>Magnoliopsida</taxon>
        <taxon>eudicotyledons</taxon>
        <taxon>Gunneridae</taxon>
        <taxon>Pentapetalae</taxon>
        <taxon>asterids</taxon>
        <taxon>lamiids</taxon>
        <taxon>Lamiales</taxon>
        <taxon>Oleaceae</taxon>
        <taxon>Forsythieae</taxon>
        <taxon>Forsythia</taxon>
    </lineage>
</organism>
<comment type="similarity">
    <text evidence="1">Belongs to the heat shock protein 70 family.</text>
</comment>
<name>A0ABD1WKC9_9LAMI</name>
<evidence type="ECO:0000313" key="4">
    <source>
        <dbReference type="EMBL" id="KAL2549218.1"/>
    </source>
</evidence>
<dbReference type="InterPro" id="IPR013126">
    <property type="entry name" value="Hsp_70_fam"/>
</dbReference>
<dbReference type="Gene3D" id="3.30.420.40">
    <property type="match status" value="1"/>
</dbReference>
<sequence length="109" mass="12527">MKLILNQTILLKSNFLHLARKQSVEWILKVNAHYGFSASTTILAVNYLDRFVYTLHFQKDKPGMIQQFAAEEISSMVLTKMKEISKAFLGQTIKNVVVTVLAYFNDSQR</sequence>
<dbReference type="AlphaFoldDB" id="A0ABD1WKC9"/>
<dbReference type="GO" id="GO:0005524">
    <property type="term" value="F:ATP binding"/>
    <property type="evidence" value="ECO:0007669"/>
    <property type="project" value="UniProtKB-KW"/>
</dbReference>
<proteinExistence type="inferred from homology"/>
<dbReference type="InterPro" id="IPR043129">
    <property type="entry name" value="ATPase_NBD"/>
</dbReference>
<reference evidence="5" key="1">
    <citation type="submission" date="2024-07" db="EMBL/GenBank/DDBJ databases">
        <title>Two chromosome-level genome assemblies of Korean endemic species Abeliophyllum distichum and Forsythia ovata (Oleaceae).</title>
        <authorList>
            <person name="Jang H."/>
        </authorList>
    </citation>
    <scope>NUCLEOTIDE SEQUENCE [LARGE SCALE GENOMIC DNA]</scope>
</reference>
<accession>A0ABD1WKC9</accession>
<dbReference type="SUPFAM" id="SSF53067">
    <property type="entry name" value="Actin-like ATPase domain"/>
    <property type="match status" value="1"/>
</dbReference>
<keyword evidence="2" id="KW-0547">Nucleotide-binding</keyword>
<evidence type="ECO:0000313" key="5">
    <source>
        <dbReference type="Proteomes" id="UP001604277"/>
    </source>
</evidence>
<evidence type="ECO:0000256" key="3">
    <source>
        <dbReference type="ARBA" id="ARBA00022840"/>
    </source>
</evidence>
<evidence type="ECO:0000256" key="2">
    <source>
        <dbReference type="ARBA" id="ARBA00022741"/>
    </source>
</evidence>
<dbReference type="PANTHER" id="PTHR19375">
    <property type="entry name" value="HEAT SHOCK PROTEIN 70KDA"/>
    <property type="match status" value="1"/>
</dbReference>
<keyword evidence="3" id="KW-0067">ATP-binding</keyword>
<dbReference type="FunFam" id="3.30.420.40:FF:000028">
    <property type="entry name" value="heat shock 70 kDa protein-like"/>
    <property type="match status" value="1"/>
</dbReference>
<comment type="caution">
    <text evidence="4">The sequence shown here is derived from an EMBL/GenBank/DDBJ whole genome shotgun (WGS) entry which is preliminary data.</text>
</comment>
<dbReference type="SUPFAM" id="SSF47954">
    <property type="entry name" value="Cyclin-like"/>
    <property type="match status" value="1"/>
</dbReference>
<gene>
    <name evidence="4" type="ORF">Fot_10748</name>
</gene>